<feature type="transmembrane region" description="Helical" evidence="10">
    <location>
        <begin position="64"/>
        <end position="86"/>
    </location>
</feature>
<keyword evidence="2" id="KW-1003">Cell membrane</keyword>
<proteinExistence type="inferred from homology"/>
<dbReference type="GO" id="GO:0005886">
    <property type="term" value="C:plasma membrane"/>
    <property type="evidence" value="ECO:0007669"/>
    <property type="project" value="UniProtKB-SubCell"/>
</dbReference>
<evidence type="ECO:0000256" key="10">
    <source>
        <dbReference type="RuleBase" id="RU351113"/>
    </source>
</evidence>
<evidence type="ECO:0000256" key="1">
    <source>
        <dbReference type="ARBA" id="ARBA00004651"/>
    </source>
</evidence>
<keyword evidence="7 10" id="KW-0472">Membrane</keyword>
<keyword evidence="9 10" id="KW-0807">Transducer</keyword>
<feature type="transmembrane region" description="Helical" evidence="10">
    <location>
        <begin position="193"/>
        <end position="221"/>
    </location>
</feature>
<dbReference type="PANTHER" id="PTHR21137">
    <property type="entry name" value="ODORANT RECEPTOR"/>
    <property type="match status" value="1"/>
</dbReference>
<comment type="caution">
    <text evidence="10">Lacks conserved residue(s) required for the propagation of feature annotation.</text>
</comment>
<dbReference type="EMBL" id="NEVH01013255">
    <property type="protein sequence ID" value="PNF29253.1"/>
    <property type="molecule type" value="Genomic_DNA"/>
</dbReference>
<dbReference type="PANTHER" id="PTHR21137:SF35">
    <property type="entry name" value="ODORANT RECEPTOR 19A-RELATED"/>
    <property type="match status" value="1"/>
</dbReference>
<keyword evidence="6 10" id="KW-1133">Transmembrane helix</keyword>
<sequence length="392" mass="44554">MEELSLNLQLLALSGIVEPPFVSGSLWKRSLFSLYMVTSVLVFIPVLLGELLALYHFWGDLVVITNNVFTLVGNLTFYGEALYIIARRGEFMMLMKKLQDMLEHMPRPGAEQKMIAEKATKRSRVLTWSMLVMVYMVPFSWSMSPLVGMLFSNGEDIPEKSVLLEDEVEAFWKSLISVMWLPLHDIESPVKEIIYVCQVFVFLITATYYISVNTVFVSFIVQTTGQFEILLATVHEMDDAVASWDLAPPGVTGDSTDTVLVDVFGSKETKTMALRWLHRSDDPSKLRSYFLDVIRHHQAIIGKLRLVVTNYSNVGVFVSPNVAVSTVEPAIPCKLRFACEEHVIQEVGLMSTLVQYPLTKLNSRYEVSWTYVVYSRWMIRIKLLAVQDPPNT</sequence>
<comment type="similarity">
    <text evidence="10">Belongs to the insect chemoreceptor superfamily. Heteromeric odorant receptor channel (TC 1.A.69) family.</text>
</comment>
<gene>
    <name evidence="11" type="ORF">B7P43_G10479</name>
</gene>
<dbReference type="FunCoup" id="A0A2J7QKZ6">
    <property type="interactions" value="59"/>
</dbReference>
<accession>A0A2J7QKZ6</accession>
<organism evidence="11 12">
    <name type="scientific">Cryptotermes secundus</name>
    <dbReference type="NCBI Taxonomy" id="105785"/>
    <lineage>
        <taxon>Eukaryota</taxon>
        <taxon>Metazoa</taxon>
        <taxon>Ecdysozoa</taxon>
        <taxon>Arthropoda</taxon>
        <taxon>Hexapoda</taxon>
        <taxon>Insecta</taxon>
        <taxon>Pterygota</taxon>
        <taxon>Neoptera</taxon>
        <taxon>Polyneoptera</taxon>
        <taxon>Dictyoptera</taxon>
        <taxon>Blattodea</taxon>
        <taxon>Blattoidea</taxon>
        <taxon>Termitoidae</taxon>
        <taxon>Kalotermitidae</taxon>
        <taxon>Cryptotermitinae</taxon>
        <taxon>Cryptotermes</taxon>
    </lineage>
</organism>
<dbReference type="STRING" id="105785.A0A2J7QKZ6"/>
<keyword evidence="12" id="KW-1185">Reference proteome</keyword>
<evidence type="ECO:0000313" key="11">
    <source>
        <dbReference type="EMBL" id="PNF29253.1"/>
    </source>
</evidence>
<keyword evidence="8 10" id="KW-0675">Receptor</keyword>
<feature type="transmembrane region" description="Helical" evidence="10">
    <location>
        <begin position="125"/>
        <end position="143"/>
    </location>
</feature>
<evidence type="ECO:0000256" key="6">
    <source>
        <dbReference type="ARBA" id="ARBA00022989"/>
    </source>
</evidence>
<dbReference type="OrthoDB" id="7677057at2759"/>
<dbReference type="AlphaFoldDB" id="A0A2J7QKZ6"/>
<evidence type="ECO:0000256" key="2">
    <source>
        <dbReference type="ARBA" id="ARBA00022475"/>
    </source>
</evidence>
<keyword evidence="3 10" id="KW-0716">Sensory transduction</keyword>
<evidence type="ECO:0000256" key="4">
    <source>
        <dbReference type="ARBA" id="ARBA00022692"/>
    </source>
</evidence>
<evidence type="ECO:0000256" key="7">
    <source>
        <dbReference type="ARBA" id="ARBA00023136"/>
    </source>
</evidence>
<dbReference type="GO" id="GO:0004984">
    <property type="term" value="F:olfactory receptor activity"/>
    <property type="evidence" value="ECO:0007669"/>
    <property type="project" value="InterPro"/>
</dbReference>
<dbReference type="GO" id="GO:0005549">
    <property type="term" value="F:odorant binding"/>
    <property type="evidence" value="ECO:0007669"/>
    <property type="project" value="InterPro"/>
</dbReference>
<dbReference type="Pfam" id="PF02949">
    <property type="entry name" value="7tm_6"/>
    <property type="match status" value="1"/>
</dbReference>
<dbReference type="InParanoid" id="A0A2J7QKZ6"/>
<name>A0A2J7QKZ6_9NEOP</name>
<protein>
    <recommendedName>
        <fullName evidence="10">Odorant receptor</fullName>
    </recommendedName>
</protein>
<reference evidence="11 12" key="1">
    <citation type="submission" date="2017-12" db="EMBL/GenBank/DDBJ databases">
        <title>Hemimetabolous genomes reveal molecular basis of termite eusociality.</title>
        <authorList>
            <person name="Harrison M.C."/>
            <person name="Jongepier E."/>
            <person name="Robertson H.M."/>
            <person name="Arning N."/>
            <person name="Bitard-Feildel T."/>
            <person name="Chao H."/>
            <person name="Childers C.P."/>
            <person name="Dinh H."/>
            <person name="Doddapaneni H."/>
            <person name="Dugan S."/>
            <person name="Gowin J."/>
            <person name="Greiner C."/>
            <person name="Han Y."/>
            <person name="Hu H."/>
            <person name="Hughes D.S.T."/>
            <person name="Huylmans A.-K."/>
            <person name="Kemena C."/>
            <person name="Kremer L.P.M."/>
            <person name="Lee S.L."/>
            <person name="Lopez-Ezquerra A."/>
            <person name="Mallet L."/>
            <person name="Monroy-Kuhn J.M."/>
            <person name="Moser A."/>
            <person name="Murali S.C."/>
            <person name="Muzny D.M."/>
            <person name="Otani S."/>
            <person name="Piulachs M.-D."/>
            <person name="Poelchau M."/>
            <person name="Qu J."/>
            <person name="Schaub F."/>
            <person name="Wada-Katsumata A."/>
            <person name="Worley K.C."/>
            <person name="Xie Q."/>
            <person name="Ylla G."/>
            <person name="Poulsen M."/>
            <person name="Gibbs R.A."/>
            <person name="Schal C."/>
            <person name="Richards S."/>
            <person name="Belles X."/>
            <person name="Korb J."/>
            <person name="Bornberg-Bauer E."/>
        </authorList>
    </citation>
    <scope>NUCLEOTIDE SEQUENCE [LARGE SCALE GENOMIC DNA]</scope>
    <source>
        <tissue evidence="11">Whole body</tissue>
    </source>
</reference>
<comment type="subcellular location">
    <subcellularLocation>
        <location evidence="1 10">Cell membrane</location>
        <topology evidence="1 10">Multi-pass membrane protein</topology>
    </subcellularLocation>
</comment>
<evidence type="ECO:0000256" key="9">
    <source>
        <dbReference type="ARBA" id="ARBA00023224"/>
    </source>
</evidence>
<evidence type="ECO:0000256" key="5">
    <source>
        <dbReference type="ARBA" id="ARBA00022725"/>
    </source>
</evidence>
<keyword evidence="5 10" id="KW-0552">Olfaction</keyword>
<comment type="caution">
    <text evidence="11">The sequence shown here is derived from an EMBL/GenBank/DDBJ whole genome shotgun (WGS) entry which is preliminary data.</text>
</comment>
<evidence type="ECO:0000256" key="3">
    <source>
        <dbReference type="ARBA" id="ARBA00022606"/>
    </source>
</evidence>
<keyword evidence="4 10" id="KW-0812">Transmembrane</keyword>
<dbReference type="Proteomes" id="UP000235965">
    <property type="component" value="Unassembled WGS sequence"/>
</dbReference>
<evidence type="ECO:0000313" key="12">
    <source>
        <dbReference type="Proteomes" id="UP000235965"/>
    </source>
</evidence>
<evidence type="ECO:0000256" key="8">
    <source>
        <dbReference type="ARBA" id="ARBA00023170"/>
    </source>
</evidence>
<dbReference type="GO" id="GO:0007165">
    <property type="term" value="P:signal transduction"/>
    <property type="evidence" value="ECO:0007669"/>
    <property type="project" value="UniProtKB-KW"/>
</dbReference>
<feature type="transmembrane region" description="Helical" evidence="10">
    <location>
        <begin position="34"/>
        <end position="58"/>
    </location>
</feature>
<dbReference type="InterPro" id="IPR004117">
    <property type="entry name" value="7tm6_olfct_rcpt"/>
</dbReference>